<organism evidence="3 4">
    <name type="scientific">Sphingobacterium psychroaquaticum</name>
    <dbReference type="NCBI Taxonomy" id="561061"/>
    <lineage>
        <taxon>Bacteria</taxon>
        <taxon>Pseudomonadati</taxon>
        <taxon>Bacteroidota</taxon>
        <taxon>Sphingobacteriia</taxon>
        <taxon>Sphingobacteriales</taxon>
        <taxon>Sphingobacteriaceae</taxon>
        <taxon>Sphingobacterium</taxon>
    </lineage>
</organism>
<feature type="region of interest" description="Disordered" evidence="1">
    <location>
        <begin position="76"/>
        <end position="100"/>
    </location>
</feature>
<sequence>MCFVLSGCKSRKSHVEKSTMEIVQTDREVNNLEVQTTALWAQYTSLTVDSAWMNAVRLKNFTGTIYRDGKVEGSADQAELHRSGSKKEQSDQITQQKDSTAIKIDTDQESSNIEKQRKTVADKETKGIQVPWWLWLLGAGGLVLLIITIYNRIKSKLKSF</sequence>
<evidence type="ECO:0000256" key="1">
    <source>
        <dbReference type="SAM" id="MobiDB-lite"/>
    </source>
</evidence>
<keyword evidence="2" id="KW-0472">Membrane</keyword>
<keyword evidence="2" id="KW-1133">Transmembrane helix</keyword>
<dbReference type="Proteomes" id="UP000192980">
    <property type="component" value="Unassembled WGS sequence"/>
</dbReference>
<keyword evidence="4" id="KW-1185">Reference proteome</keyword>
<feature type="compositionally biased region" description="Basic and acidic residues" evidence="1">
    <location>
        <begin position="76"/>
        <end position="90"/>
    </location>
</feature>
<dbReference type="AlphaFoldDB" id="A0A1X7K405"/>
<accession>A0A1X7K405</accession>
<dbReference type="STRING" id="561061.SAMN05660862_2522"/>
<evidence type="ECO:0000313" key="3">
    <source>
        <dbReference type="EMBL" id="SMG35464.1"/>
    </source>
</evidence>
<gene>
    <name evidence="3" type="ORF">SAMN05660862_2522</name>
</gene>
<reference evidence="3 4" key="1">
    <citation type="submission" date="2017-04" db="EMBL/GenBank/DDBJ databases">
        <authorList>
            <person name="Afonso C.L."/>
            <person name="Miller P.J."/>
            <person name="Scott M.A."/>
            <person name="Spackman E."/>
            <person name="Goraichik I."/>
            <person name="Dimitrov K.M."/>
            <person name="Suarez D.L."/>
            <person name="Swayne D.E."/>
        </authorList>
    </citation>
    <scope>NUCLEOTIDE SEQUENCE [LARGE SCALE GENOMIC DNA]</scope>
    <source>
        <strain evidence="3 4">DSM 22418</strain>
    </source>
</reference>
<evidence type="ECO:0000256" key="2">
    <source>
        <dbReference type="SAM" id="Phobius"/>
    </source>
</evidence>
<proteinExistence type="predicted"/>
<keyword evidence="2" id="KW-0812">Transmembrane</keyword>
<feature type="transmembrane region" description="Helical" evidence="2">
    <location>
        <begin position="132"/>
        <end position="150"/>
    </location>
</feature>
<protein>
    <submittedName>
        <fullName evidence="3">Uncharacterized protein</fullName>
    </submittedName>
</protein>
<dbReference type="EMBL" id="FXAU01000004">
    <property type="protein sequence ID" value="SMG35464.1"/>
    <property type="molecule type" value="Genomic_DNA"/>
</dbReference>
<evidence type="ECO:0000313" key="4">
    <source>
        <dbReference type="Proteomes" id="UP000192980"/>
    </source>
</evidence>
<name>A0A1X7K405_9SPHI</name>